<dbReference type="SUPFAM" id="SSF54506">
    <property type="entry name" value="Diaminopimelate epimerase-like"/>
    <property type="match status" value="2"/>
</dbReference>
<dbReference type="InterPro" id="IPR007400">
    <property type="entry name" value="PrpF-like"/>
</dbReference>
<accession>A0A3G2R9B4</accession>
<gene>
    <name evidence="3" type="ORF">D2962_17070</name>
</gene>
<dbReference type="RefSeq" id="WP_122015669.1">
    <property type="nucleotide sequence ID" value="NZ_CP033169.1"/>
</dbReference>
<evidence type="ECO:0000256" key="1">
    <source>
        <dbReference type="ARBA" id="ARBA00007673"/>
    </source>
</evidence>
<dbReference type="Gene3D" id="3.10.310.10">
    <property type="entry name" value="Diaminopimelate Epimerase, Chain A, domain 1"/>
    <property type="match status" value="2"/>
</dbReference>
<reference evidence="3 4" key="1">
    <citation type="submission" date="2018-10" db="EMBL/GenBank/DDBJ databases">
        <authorList>
            <person name="Zhang X."/>
        </authorList>
    </citation>
    <scope>NUCLEOTIDE SEQUENCE [LARGE SCALE GENOMIC DNA]</scope>
    <source>
        <strain evidence="3 4">SK-G1</strain>
    </source>
</reference>
<comment type="similarity">
    <text evidence="1">Belongs to the PrpF family.</text>
</comment>
<evidence type="ECO:0008006" key="5">
    <source>
        <dbReference type="Google" id="ProtNLM"/>
    </source>
</evidence>
<dbReference type="GO" id="GO:0016853">
    <property type="term" value="F:isomerase activity"/>
    <property type="evidence" value="ECO:0007669"/>
    <property type="project" value="UniProtKB-KW"/>
</dbReference>
<organism evidence="3 4">
    <name type="scientific">Biomaibacter acetigenes</name>
    <dbReference type="NCBI Taxonomy" id="2316383"/>
    <lineage>
        <taxon>Bacteria</taxon>
        <taxon>Bacillati</taxon>
        <taxon>Bacillota</taxon>
        <taxon>Clostridia</taxon>
        <taxon>Thermosediminibacterales</taxon>
        <taxon>Tepidanaerobacteraceae</taxon>
        <taxon>Biomaibacter</taxon>
    </lineage>
</organism>
<name>A0A3G2R9B4_9FIRM</name>
<dbReference type="Proteomes" id="UP000280960">
    <property type="component" value="Chromosome"/>
</dbReference>
<protein>
    <recommendedName>
        <fullName evidence="5">3-methylitaconate isomerase</fullName>
    </recommendedName>
</protein>
<evidence type="ECO:0000256" key="2">
    <source>
        <dbReference type="ARBA" id="ARBA00023235"/>
    </source>
</evidence>
<dbReference type="PANTHER" id="PTHR43709:SF2">
    <property type="entry name" value="DUF453 DOMAIN PROTEIN (AFU_ORTHOLOGUE AFUA_6G00360)"/>
    <property type="match status" value="1"/>
</dbReference>
<keyword evidence="2" id="KW-0413">Isomerase</keyword>
<dbReference type="KEGG" id="bacg:D2962_17070"/>
<dbReference type="Pfam" id="PF04303">
    <property type="entry name" value="PrpF"/>
    <property type="match status" value="1"/>
</dbReference>
<dbReference type="PANTHER" id="PTHR43709">
    <property type="entry name" value="ACONITATE ISOMERASE-RELATED"/>
    <property type="match status" value="1"/>
</dbReference>
<sequence>MPKKIRCCVMRGGTSRALFFRREDLPGAPELQKKIFIQAMGTPDPKQVDGLGGTTSSTSKVAIVSKSSRPGFDVDYTFAQVGVDKPIVEFSGNCGNISSAVGPFAVDEGMVNPREPITQVNIYNTNTGKKIMAEVPVKNGFFHSAGNFTIPGVIQKGSEIKLRFYQPEGAMTGKLFPTGSFIDDIEVDGSIYNVSVMDCTNPYVFVDASRLGLKGTEPPEVLNRTAAFNVMQKIRKIVGEKLGIEGEAFPKICAVSPPCSHLLRNGIELRHDEINIISRVISMGKTHKTIPLTAALCLGAAAVVKDSIPGQNVRNLFDSISRDNKVVKIGHPEGVIEVKVDYSYEDTHIKIESVACSRTARRIMEGYILVDL</sequence>
<dbReference type="AlphaFoldDB" id="A0A3G2R9B4"/>
<dbReference type="EMBL" id="CP033169">
    <property type="protein sequence ID" value="AYO32082.1"/>
    <property type="molecule type" value="Genomic_DNA"/>
</dbReference>
<evidence type="ECO:0000313" key="4">
    <source>
        <dbReference type="Proteomes" id="UP000280960"/>
    </source>
</evidence>
<evidence type="ECO:0000313" key="3">
    <source>
        <dbReference type="EMBL" id="AYO32082.1"/>
    </source>
</evidence>
<proteinExistence type="inferred from homology"/>
<keyword evidence="4" id="KW-1185">Reference proteome</keyword>